<evidence type="ECO:0000313" key="1">
    <source>
        <dbReference type="EMBL" id="XBH15794.1"/>
    </source>
</evidence>
<protein>
    <submittedName>
        <fullName evidence="1">IPT/TIG domain-containing protein</fullName>
    </submittedName>
</protein>
<accession>A0AAU7DDM9</accession>
<proteinExistence type="predicted"/>
<dbReference type="SUPFAM" id="SSF81296">
    <property type="entry name" value="E set domains"/>
    <property type="match status" value="4"/>
</dbReference>
<name>A0AAU7DDM9_9BACT</name>
<dbReference type="InterPro" id="IPR013783">
    <property type="entry name" value="Ig-like_fold"/>
</dbReference>
<sequence length="730" mass="75261">MKVHRIASLSPLLVLLAVFTGCGGFKGVVTPTLTSISPATVAAGSQGFTLTATGTNFVSGTQILWNGVAQSTKVVSNTQLTTGVTAAQIASAGSATIRVIKPDTTTSDAMTLTITGSSSQTFSLTSINPYTVAAGSAAFTLTATGVGFASGDSITWNGTAIATSVDSSTQLHATVPAANVVTAGTILIAVQDASNNKTNQLPFIVTGGAAGTPPTLTSLSPNTSFNNVASVALTANGTGFLSNSVIVWAGTAMPTTFVSATQLTTTIPAAFLTTVGTENVFVLNPDSTVSNTLPFTITVNPATTPTLTSISPTKSAVGDPGFTLTLNGTNFATGCVAYFGATALPTTVVSSTQLTAQVPASALTAVAEIPVTAKNAQSNPSNPIPYLVGMNIFFGEVNDLVWDSARNIMYISQPSTSTKNPNTVVAIDPVSLAIQWTYSPGSGSEPDHLALSADKKYLYVGLDGKGTVERLILGNQQGVPDISIPLGSDPNLGAYYAMDVEVDPVQSTTIAVARGVLPSVSIVQAAGGVAIYDNATQRPSVISPTTQAGNVLLDTIQWSNDGTAVYAANNENFEADFYQLSVSANGVSLVSDHQNFFPVPNLRVHLDSTTQLLYGDDGLVVNPSTAAQSGNFVSSGVMTTDAALNRAYFVGQSAADIQTVAYEVESFNLTSFSAAAQLPLYQVNGLPQHIVRWGSNGLAFVTKRVTNCVVSPCNIQDGRMYVIFGPFVTQ</sequence>
<dbReference type="CDD" id="cd00102">
    <property type="entry name" value="IPT"/>
    <property type="match status" value="1"/>
</dbReference>
<dbReference type="InterPro" id="IPR014756">
    <property type="entry name" value="Ig_E-set"/>
</dbReference>
<gene>
    <name evidence="1" type="ORF">P8935_14580</name>
</gene>
<reference evidence="1" key="1">
    <citation type="submission" date="2023-03" db="EMBL/GenBank/DDBJ databases">
        <title>Edaphobacter sp.</title>
        <authorList>
            <person name="Huber K.J."/>
            <person name="Papendorf J."/>
            <person name="Pilke C."/>
            <person name="Bunk B."/>
            <person name="Sproeer C."/>
            <person name="Pester M."/>
        </authorList>
    </citation>
    <scope>NUCLEOTIDE SEQUENCE</scope>
    <source>
        <strain evidence="1">DSM 110680</strain>
    </source>
</reference>
<dbReference type="AlphaFoldDB" id="A0AAU7DDM9"/>
<dbReference type="EMBL" id="CP121196">
    <property type="protein sequence ID" value="XBH15794.1"/>
    <property type="molecule type" value="Genomic_DNA"/>
</dbReference>
<dbReference type="SUPFAM" id="SSF63825">
    <property type="entry name" value="YWTD domain"/>
    <property type="match status" value="1"/>
</dbReference>
<dbReference type="PROSITE" id="PS51257">
    <property type="entry name" value="PROKAR_LIPOPROTEIN"/>
    <property type="match status" value="1"/>
</dbReference>
<organism evidence="1">
    <name type="scientific">Telmatobacter sp. DSM 110680</name>
    <dbReference type="NCBI Taxonomy" id="3036704"/>
    <lineage>
        <taxon>Bacteria</taxon>
        <taxon>Pseudomonadati</taxon>
        <taxon>Acidobacteriota</taxon>
        <taxon>Terriglobia</taxon>
        <taxon>Terriglobales</taxon>
        <taxon>Acidobacteriaceae</taxon>
        <taxon>Telmatobacter</taxon>
    </lineage>
</organism>
<dbReference type="Gene3D" id="2.60.40.10">
    <property type="entry name" value="Immunoglobulins"/>
    <property type="match status" value="4"/>
</dbReference>
<dbReference type="RefSeq" id="WP_348261026.1">
    <property type="nucleotide sequence ID" value="NZ_CP121196.1"/>
</dbReference>